<evidence type="ECO:0000313" key="2">
    <source>
        <dbReference type="Proteomes" id="UP001060215"/>
    </source>
</evidence>
<keyword evidence="2" id="KW-1185">Reference proteome</keyword>
<gene>
    <name evidence="1" type="ORF">LOK49_LG08G01926</name>
</gene>
<accession>A0ACC0GRV7</accession>
<comment type="caution">
    <text evidence="1">The sequence shown here is derived from an EMBL/GenBank/DDBJ whole genome shotgun (WGS) entry which is preliminary data.</text>
</comment>
<organism evidence="1 2">
    <name type="scientific">Camellia lanceoleosa</name>
    <dbReference type="NCBI Taxonomy" id="1840588"/>
    <lineage>
        <taxon>Eukaryota</taxon>
        <taxon>Viridiplantae</taxon>
        <taxon>Streptophyta</taxon>
        <taxon>Embryophyta</taxon>
        <taxon>Tracheophyta</taxon>
        <taxon>Spermatophyta</taxon>
        <taxon>Magnoliopsida</taxon>
        <taxon>eudicotyledons</taxon>
        <taxon>Gunneridae</taxon>
        <taxon>Pentapetalae</taxon>
        <taxon>asterids</taxon>
        <taxon>Ericales</taxon>
        <taxon>Theaceae</taxon>
        <taxon>Camellia</taxon>
    </lineage>
</organism>
<evidence type="ECO:0000313" key="1">
    <source>
        <dbReference type="EMBL" id="KAI8003963.1"/>
    </source>
</evidence>
<proteinExistence type="predicted"/>
<sequence length="187" mass="20292">METYRLYFGMLMLVMANTLLGFVAVTASGAGHLKSDGLCSQCSKCDTSSQCPASEAYPHMTGYDDSLIASALQSDYVSSKDTGIYSVPNIKGGESDKYNAYYRGNLLLVQLPAITGGQSYLTVDKNGKVSLRSLSSLENLAETDWKSINPPKNLNHQEFRFWVSNSSGKCLTVFGGKKEKRTVGVAD</sequence>
<reference evidence="1 2" key="1">
    <citation type="journal article" date="2022" name="Plant J.">
        <title>Chromosome-level genome of Camellia lanceoleosa provides a valuable resource for understanding genome evolution and self-incompatibility.</title>
        <authorList>
            <person name="Gong W."/>
            <person name="Xiao S."/>
            <person name="Wang L."/>
            <person name="Liao Z."/>
            <person name="Chang Y."/>
            <person name="Mo W."/>
            <person name="Hu G."/>
            <person name="Li W."/>
            <person name="Zhao G."/>
            <person name="Zhu H."/>
            <person name="Hu X."/>
            <person name="Ji K."/>
            <person name="Xiang X."/>
            <person name="Song Q."/>
            <person name="Yuan D."/>
            <person name="Jin S."/>
            <person name="Zhang L."/>
        </authorList>
    </citation>
    <scope>NUCLEOTIDE SEQUENCE [LARGE SCALE GENOMIC DNA]</scope>
    <source>
        <strain evidence="1">SQ_2022a</strain>
    </source>
</reference>
<dbReference type="EMBL" id="CM045766">
    <property type="protein sequence ID" value="KAI8003963.1"/>
    <property type="molecule type" value="Genomic_DNA"/>
</dbReference>
<dbReference type="Proteomes" id="UP001060215">
    <property type="component" value="Chromosome 9"/>
</dbReference>
<name>A0ACC0GRV7_9ERIC</name>
<protein>
    <submittedName>
        <fullName evidence="1">Uncharacterized protein</fullName>
    </submittedName>
</protein>